<protein>
    <submittedName>
        <fullName evidence="1">Uncharacterized protein</fullName>
    </submittedName>
</protein>
<gene>
    <name evidence="1" type="ORF">FCH28_30515</name>
</gene>
<comment type="caution">
    <text evidence="1">The sequence shown here is derived from an EMBL/GenBank/DDBJ whole genome shotgun (WGS) entry which is preliminary data.</text>
</comment>
<evidence type="ECO:0000313" key="2">
    <source>
        <dbReference type="Proteomes" id="UP000308697"/>
    </source>
</evidence>
<name>A0A4U0MUH9_9ACTN</name>
<accession>A0A4U0MUH9</accession>
<dbReference type="AlphaFoldDB" id="A0A4U0MUH9"/>
<reference evidence="1 2" key="1">
    <citation type="submission" date="2019-04" db="EMBL/GenBank/DDBJ databases">
        <title>Streptomyces piniterrae sp. nov., a heliquinomycin-producing actinomycete isolated from rhizosphere soil of Pinus yunnanensis.</title>
        <authorList>
            <person name="Zhuang X."/>
            <person name="Zhao J."/>
        </authorList>
    </citation>
    <scope>NUCLEOTIDE SEQUENCE [LARGE SCALE GENOMIC DNA]</scope>
    <source>
        <strain evidence="2">jys28</strain>
    </source>
</reference>
<proteinExistence type="predicted"/>
<dbReference type="Proteomes" id="UP000308697">
    <property type="component" value="Unassembled WGS sequence"/>
</dbReference>
<dbReference type="RefSeq" id="WP_136743398.1">
    <property type="nucleotide sequence ID" value="NZ_SUMB01000012.1"/>
</dbReference>
<keyword evidence="2" id="KW-1185">Reference proteome</keyword>
<sequence>MVMFGVGQCGQERDERTYEKRGLIVLHRKRIVALTAAACATVIATTTAMAPGPIRDGSGAAHIVDDSFTTLASPGGEDPILRAGNAKFGLAHIQKGGKHNDKPSHPYNAAAKKLWQQAFYNSICKTDGKYYTLYCHPYKQGSQKRTMCVFVDYADYTFHGQNMGQKGIITAYWTNGQKGPNGRDSCLEKDD</sequence>
<evidence type="ECO:0000313" key="1">
    <source>
        <dbReference type="EMBL" id="TJZ44639.1"/>
    </source>
</evidence>
<organism evidence="1 2">
    <name type="scientific">Streptomyces piniterrae</name>
    <dbReference type="NCBI Taxonomy" id="2571125"/>
    <lineage>
        <taxon>Bacteria</taxon>
        <taxon>Bacillati</taxon>
        <taxon>Actinomycetota</taxon>
        <taxon>Actinomycetes</taxon>
        <taxon>Kitasatosporales</taxon>
        <taxon>Streptomycetaceae</taxon>
        <taxon>Streptomyces</taxon>
    </lineage>
</organism>
<dbReference type="EMBL" id="SUMB01000012">
    <property type="protein sequence ID" value="TJZ44639.1"/>
    <property type="molecule type" value="Genomic_DNA"/>
</dbReference>
<dbReference type="OrthoDB" id="4236873at2"/>